<protein>
    <submittedName>
        <fullName evidence="2">Uncharacterized protein</fullName>
    </submittedName>
</protein>
<dbReference type="EMBL" id="JACFSA010000001">
    <property type="protein sequence ID" value="MBI0143394.1"/>
    <property type="molecule type" value="Genomic_DNA"/>
</dbReference>
<name>A0ABS0QY96_9BIFI</name>
<evidence type="ECO:0000313" key="2">
    <source>
        <dbReference type="EMBL" id="MBI0143394.1"/>
    </source>
</evidence>
<evidence type="ECO:0000256" key="1">
    <source>
        <dbReference type="SAM" id="MobiDB-lite"/>
    </source>
</evidence>
<gene>
    <name evidence="2" type="ORF">H3U98_01135</name>
</gene>
<feature type="region of interest" description="Disordered" evidence="1">
    <location>
        <begin position="1"/>
        <end position="22"/>
    </location>
</feature>
<dbReference type="Proteomes" id="UP000700855">
    <property type="component" value="Unassembled WGS sequence"/>
</dbReference>
<proteinExistence type="predicted"/>
<dbReference type="RefSeq" id="WP_198205531.1">
    <property type="nucleotide sequence ID" value="NZ_JACFSA010000001.1"/>
</dbReference>
<evidence type="ECO:0000313" key="3">
    <source>
        <dbReference type="Proteomes" id="UP000700855"/>
    </source>
</evidence>
<sequence>MAYIPDDISEIPDNHPSYIPTSDDERERLTILLHKRLDQIIDQEQQAGLSRHDRERLAAMPKQIRADLAEIRYGATKRTVREIERRYRPGR</sequence>
<accession>A0ABS0QY96</accession>
<comment type="caution">
    <text evidence="2">The sequence shown here is derived from an EMBL/GenBank/DDBJ whole genome shotgun (WGS) entry which is preliminary data.</text>
</comment>
<organism evidence="2 3">
    <name type="scientific">Bifidobacterium choladohabitans</name>
    <dbReference type="NCBI Taxonomy" id="2750947"/>
    <lineage>
        <taxon>Bacteria</taxon>
        <taxon>Bacillati</taxon>
        <taxon>Actinomycetota</taxon>
        <taxon>Actinomycetes</taxon>
        <taxon>Bifidobacteriales</taxon>
        <taxon>Bifidobacteriaceae</taxon>
        <taxon>Bifidobacterium</taxon>
    </lineage>
</organism>
<reference evidence="2 3" key="1">
    <citation type="submission" date="2020-07" db="EMBL/GenBank/DDBJ databases">
        <title>Isolated bacteria genomes of Apis mellifera.</title>
        <authorList>
            <person name="Wu J."/>
            <person name="Zheng H."/>
        </authorList>
    </citation>
    <scope>NUCLEOTIDE SEQUENCE [LARGE SCALE GENOMIC DNA]</scope>
    <source>
        <strain evidence="2 3">W8116</strain>
    </source>
</reference>
<keyword evidence="3" id="KW-1185">Reference proteome</keyword>